<name>A0A9K3Q709_9STRA</name>
<dbReference type="InterPro" id="IPR021503">
    <property type="entry name" value="DUF3110"/>
</dbReference>
<comment type="caution">
    <text evidence="3">The sequence shown here is derived from an EMBL/GenBank/DDBJ whole genome shotgun (WGS) entry which is preliminary data.</text>
</comment>
<reference evidence="3" key="2">
    <citation type="submission" date="2021-04" db="EMBL/GenBank/DDBJ databases">
        <authorList>
            <person name="Podell S."/>
        </authorList>
    </citation>
    <scope>NUCLEOTIDE SEQUENCE</scope>
    <source>
        <strain evidence="3">Hildebrandi</strain>
    </source>
</reference>
<organism evidence="3 4">
    <name type="scientific">Nitzschia inconspicua</name>
    <dbReference type="NCBI Taxonomy" id="303405"/>
    <lineage>
        <taxon>Eukaryota</taxon>
        <taxon>Sar</taxon>
        <taxon>Stramenopiles</taxon>
        <taxon>Ochrophyta</taxon>
        <taxon>Bacillariophyta</taxon>
        <taxon>Bacillariophyceae</taxon>
        <taxon>Bacillariophycidae</taxon>
        <taxon>Bacillariales</taxon>
        <taxon>Bacillariaceae</taxon>
        <taxon>Nitzschia</taxon>
    </lineage>
</organism>
<dbReference type="Proteomes" id="UP000693970">
    <property type="component" value="Unassembled WGS sequence"/>
</dbReference>
<dbReference type="OrthoDB" id="187941at2759"/>
<reference evidence="3" key="1">
    <citation type="journal article" date="2021" name="Sci. Rep.">
        <title>Diploid genomic architecture of Nitzschia inconspicua, an elite biomass production diatom.</title>
        <authorList>
            <person name="Oliver A."/>
            <person name="Podell S."/>
            <person name="Pinowska A."/>
            <person name="Traller J.C."/>
            <person name="Smith S.R."/>
            <person name="McClure R."/>
            <person name="Beliaev A."/>
            <person name="Bohutskyi P."/>
            <person name="Hill E.A."/>
            <person name="Rabines A."/>
            <person name="Zheng H."/>
            <person name="Allen L.Z."/>
            <person name="Kuo A."/>
            <person name="Grigoriev I.V."/>
            <person name="Allen A.E."/>
            <person name="Hazlebeck D."/>
            <person name="Allen E.E."/>
        </authorList>
    </citation>
    <scope>NUCLEOTIDE SEQUENCE</scope>
    <source>
        <strain evidence="3">Hildebrandi</strain>
    </source>
</reference>
<evidence type="ECO:0000256" key="1">
    <source>
        <dbReference type="SAM" id="MobiDB-lite"/>
    </source>
</evidence>
<protein>
    <submittedName>
        <fullName evidence="3">DUF3110 domain containing protein</fullName>
    </submittedName>
</protein>
<keyword evidence="4" id="KW-1185">Reference proteome</keyword>
<evidence type="ECO:0000256" key="2">
    <source>
        <dbReference type="SAM" id="SignalP"/>
    </source>
</evidence>
<evidence type="ECO:0000313" key="4">
    <source>
        <dbReference type="Proteomes" id="UP000693970"/>
    </source>
</evidence>
<dbReference type="EMBL" id="JAGRRH010000001">
    <property type="protein sequence ID" value="KAG7373842.1"/>
    <property type="molecule type" value="Genomic_DNA"/>
</dbReference>
<feature type="region of interest" description="Disordered" evidence="1">
    <location>
        <begin position="223"/>
        <end position="251"/>
    </location>
</feature>
<accession>A0A9K3Q709</accession>
<gene>
    <name evidence="3" type="ORF">IV203_012937</name>
</gene>
<sequence>MFRIIMIICLWCALWSPAVCLAFSHPPRISYRIWNFSATSSATILRHSRESTPTSSSSLDDDDKIRQDLRSRIRDNSSRCPGSSSTNTVQNVLIHSNNLHPTVLPERVHIVVFPSQNGAHSVEFPKGSGNNVIMAFASEQACRKFAVLLKKQNFFDPSPQQFYLDDLLSLSESLGVFVQIIPEGIDLIPPTQNVKSFGLSSELKDTKQYLSYLFDKDWADDDDEEEPAFADDGRLQSGAVDELQATGSIWE</sequence>
<proteinExistence type="predicted"/>
<dbReference type="Pfam" id="PF11360">
    <property type="entry name" value="DUF3110"/>
    <property type="match status" value="1"/>
</dbReference>
<feature type="chain" id="PRO_5039926939" evidence="2">
    <location>
        <begin position="23"/>
        <end position="251"/>
    </location>
</feature>
<evidence type="ECO:0000313" key="3">
    <source>
        <dbReference type="EMBL" id="KAG7373842.1"/>
    </source>
</evidence>
<keyword evidence="2" id="KW-0732">Signal</keyword>
<feature type="signal peptide" evidence="2">
    <location>
        <begin position="1"/>
        <end position="22"/>
    </location>
</feature>
<dbReference type="AlphaFoldDB" id="A0A9K3Q709"/>